<feature type="region of interest" description="Disordered" evidence="1">
    <location>
        <begin position="91"/>
        <end position="110"/>
    </location>
</feature>
<name>A0A0A6UUG9_ACTUT</name>
<keyword evidence="4" id="KW-1185">Reference proteome</keyword>
<keyword evidence="2" id="KW-1133">Transmembrane helix</keyword>
<dbReference type="AlphaFoldDB" id="A0A0A6UUG9"/>
<dbReference type="RefSeq" id="WP_043523201.1">
    <property type="nucleotide sequence ID" value="NZ_BAABKU010000004.1"/>
</dbReference>
<keyword evidence="2" id="KW-0812">Transmembrane</keyword>
<sequence length="218" mass="22772">MHPTDFDLPVTEEFLTRVRRGVRRRRTLRTVAVGGTVLGLSAVALAGWPSPSHPPLPAASAGATAADVDRFRITYVPHEVRIDPKLSNSIVADTPSGAADRAPSPGETGATASVRRLAQADGGSYLWITVLRPLPLDRGVLPQHLLGTQALGAEVVDTFTVPAGTAKLIRTMQTIPGGRTAAYDVLITVPDGTVISIGGNARVPESELRAVAVGLLPA</sequence>
<protein>
    <submittedName>
        <fullName evidence="3">Uncharacterized protein</fullName>
    </submittedName>
</protein>
<evidence type="ECO:0000256" key="1">
    <source>
        <dbReference type="SAM" id="MobiDB-lite"/>
    </source>
</evidence>
<reference evidence="3 4" key="1">
    <citation type="submission" date="2014-10" db="EMBL/GenBank/DDBJ databases">
        <title>Draft genome sequence of Actinoplanes utahensis NRRL 12052.</title>
        <authorList>
            <person name="Velasco-Bucheli B."/>
            <person name="del Cerro C."/>
            <person name="Hormigo D."/>
            <person name="Garcia J.L."/>
            <person name="Acebal C."/>
            <person name="Arroyo M."/>
            <person name="de la Mata I."/>
        </authorList>
    </citation>
    <scope>NUCLEOTIDE SEQUENCE [LARGE SCALE GENOMIC DNA]</scope>
    <source>
        <strain evidence="3 4">NRRL 12052</strain>
    </source>
</reference>
<keyword evidence="2" id="KW-0472">Membrane</keyword>
<dbReference type="STRING" id="1869.MB27_06490"/>
<proteinExistence type="predicted"/>
<organism evidence="3 4">
    <name type="scientific">Actinoplanes utahensis</name>
    <dbReference type="NCBI Taxonomy" id="1869"/>
    <lineage>
        <taxon>Bacteria</taxon>
        <taxon>Bacillati</taxon>
        <taxon>Actinomycetota</taxon>
        <taxon>Actinomycetes</taxon>
        <taxon>Micromonosporales</taxon>
        <taxon>Micromonosporaceae</taxon>
        <taxon>Actinoplanes</taxon>
    </lineage>
</organism>
<evidence type="ECO:0000313" key="4">
    <source>
        <dbReference type="Proteomes" id="UP000054537"/>
    </source>
</evidence>
<accession>A0A0A6UUG9</accession>
<evidence type="ECO:0000313" key="3">
    <source>
        <dbReference type="EMBL" id="KHD78119.1"/>
    </source>
</evidence>
<comment type="caution">
    <text evidence="3">The sequence shown here is derived from an EMBL/GenBank/DDBJ whole genome shotgun (WGS) entry which is preliminary data.</text>
</comment>
<dbReference type="EMBL" id="JRTT01000006">
    <property type="protein sequence ID" value="KHD78119.1"/>
    <property type="molecule type" value="Genomic_DNA"/>
</dbReference>
<gene>
    <name evidence="3" type="ORF">MB27_06490</name>
</gene>
<evidence type="ECO:0000256" key="2">
    <source>
        <dbReference type="SAM" id="Phobius"/>
    </source>
</evidence>
<dbReference type="Proteomes" id="UP000054537">
    <property type="component" value="Unassembled WGS sequence"/>
</dbReference>
<feature type="transmembrane region" description="Helical" evidence="2">
    <location>
        <begin position="27"/>
        <end position="48"/>
    </location>
</feature>